<name>A0AAP0IKM1_9MAGN</name>
<keyword evidence="5 8" id="KW-0378">Hydrolase</keyword>
<dbReference type="InterPro" id="IPR011050">
    <property type="entry name" value="Pectin_lyase_fold/virulence"/>
</dbReference>
<gene>
    <name evidence="9" type="ORF">Sjap_015244</name>
</gene>
<evidence type="ECO:0000256" key="7">
    <source>
        <dbReference type="ARBA" id="ARBA00023316"/>
    </source>
</evidence>
<comment type="subcellular location">
    <subcellularLocation>
        <location evidence="1">Secreted</location>
        <location evidence="1">Cell wall</location>
    </subcellularLocation>
</comment>
<dbReference type="GO" id="GO:0071555">
    <property type="term" value="P:cell wall organization"/>
    <property type="evidence" value="ECO:0007669"/>
    <property type="project" value="UniProtKB-KW"/>
</dbReference>
<dbReference type="AlphaFoldDB" id="A0AAP0IKM1"/>
<evidence type="ECO:0000256" key="6">
    <source>
        <dbReference type="ARBA" id="ARBA00023295"/>
    </source>
</evidence>
<reference evidence="9 10" key="1">
    <citation type="submission" date="2024-01" db="EMBL/GenBank/DDBJ databases">
        <title>Genome assemblies of Stephania.</title>
        <authorList>
            <person name="Yang L."/>
        </authorList>
    </citation>
    <scope>NUCLEOTIDE SEQUENCE [LARGE SCALE GENOMIC DNA]</scope>
    <source>
        <strain evidence="9">QJT</strain>
        <tissue evidence="9">Leaf</tissue>
    </source>
</reference>
<dbReference type="SUPFAM" id="SSF51126">
    <property type="entry name" value="Pectin lyase-like"/>
    <property type="match status" value="1"/>
</dbReference>
<dbReference type="GO" id="GO:0004650">
    <property type="term" value="F:polygalacturonase activity"/>
    <property type="evidence" value="ECO:0007669"/>
    <property type="project" value="InterPro"/>
</dbReference>
<dbReference type="PANTHER" id="PTHR31375">
    <property type="match status" value="1"/>
</dbReference>
<evidence type="ECO:0000256" key="4">
    <source>
        <dbReference type="ARBA" id="ARBA00022525"/>
    </source>
</evidence>
<keyword evidence="3" id="KW-0134">Cell wall</keyword>
<evidence type="ECO:0000313" key="9">
    <source>
        <dbReference type="EMBL" id="KAK9116297.1"/>
    </source>
</evidence>
<dbReference type="InterPro" id="IPR012334">
    <property type="entry name" value="Pectin_lyas_fold"/>
</dbReference>
<dbReference type="Gene3D" id="2.160.20.10">
    <property type="entry name" value="Single-stranded right-handed beta-helix, Pectin lyase-like"/>
    <property type="match status" value="1"/>
</dbReference>
<protein>
    <recommendedName>
        <fullName evidence="11">Polygalacturonase</fullName>
    </recommendedName>
</protein>
<dbReference type="InterPro" id="IPR000743">
    <property type="entry name" value="Glyco_hydro_28"/>
</dbReference>
<evidence type="ECO:0000313" key="10">
    <source>
        <dbReference type="Proteomes" id="UP001417504"/>
    </source>
</evidence>
<accession>A0AAP0IKM1</accession>
<evidence type="ECO:0000256" key="3">
    <source>
        <dbReference type="ARBA" id="ARBA00022512"/>
    </source>
</evidence>
<organism evidence="9 10">
    <name type="scientific">Stephania japonica</name>
    <dbReference type="NCBI Taxonomy" id="461633"/>
    <lineage>
        <taxon>Eukaryota</taxon>
        <taxon>Viridiplantae</taxon>
        <taxon>Streptophyta</taxon>
        <taxon>Embryophyta</taxon>
        <taxon>Tracheophyta</taxon>
        <taxon>Spermatophyta</taxon>
        <taxon>Magnoliopsida</taxon>
        <taxon>Ranunculales</taxon>
        <taxon>Menispermaceae</taxon>
        <taxon>Menispermoideae</taxon>
        <taxon>Cissampelideae</taxon>
        <taxon>Stephania</taxon>
    </lineage>
</organism>
<dbReference type="SMART" id="SM00710">
    <property type="entry name" value="PbH1"/>
    <property type="match status" value="5"/>
</dbReference>
<evidence type="ECO:0000256" key="2">
    <source>
        <dbReference type="ARBA" id="ARBA00008834"/>
    </source>
</evidence>
<evidence type="ECO:0008006" key="11">
    <source>
        <dbReference type="Google" id="ProtNLM"/>
    </source>
</evidence>
<sequence>MNSQMFHIDIHDCENVNVQGVQVTASRDSPNTDGIHVTGSTSVNISRAIIKTGDDCISIGPGTTNLWIENISCGPGHGISLGKDQNEQGVQNATVKTAVFTGTPNGVRIKTWAKLNQGFVRGVLFQDVTINNAQYPIIIDQEYCPDDNCPQPILWC</sequence>
<dbReference type="EMBL" id="JBBNAE010000006">
    <property type="protein sequence ID" value="KAK9116297.1"/>
    <property type="molecule type" value="Genomic_DNA"/>
</dbReference>
<comment type="caution">
    <text evidence="9">The sequence shown here is derived from an EMBL/GenBank/DDBJ whole genome shotgun (WGS) entry which is preliminary data.</text>
</comment>
<evidence type="ECO:0000256" key="8">
    <source>
        <dbReference type="RuleBase" id="RU361169"/>
    </source>
</evidence>
<dbReference type="Proteomes" id="UP001417504">
    <property type="component" value="Unassembled WGS sequence"/>
</dbReference>
<dbReference type="GO" id="GO:0005975">
    <property type="term" value="P:carbohydrate metabolic process"/>
    <property type="evidence" value="ECO:0007669"/>
    <property type="project" value="InterPro"/>
</dbReference>
<keyword evidence="6 8" id="KW-0326">Glycosidase</keyword>
<evidence type="ECO:0000256" key="5">
    <source>
        <dbReference type="ARBA" id="ARBA00022801"/>
    </source>
</evidence>
<keyword evidence="7" id="KW-0961">Cell wall biogenesis/degradation</keyword>
<proteinExistence type="inferred from homology"/>
<dbReference type="InterPro" id="IPR006626">
    <property type="entry name" value="PbH1"/>
</dbReference>
<dbReference type="Pfam" id="PF00295">
    <property type="entry name" value="Glyco_hydro_28"/>
    <property type="match status" value="1"/>
</dbReference>
<keyword evidence="4" id="KW-0964">Secreted</keyword>
<comment type="similarity">
    <text evidence="2 8">Belongs to the glycosyl hydrolase 28 family.</text>
</comment>
<keyword evidence="10" id="KW-1185">Reference proteome</keyword>
<evidence type="ECO:0000256" key="1">
    <source>
        <dbReference type="ARBA" id="ARBA00004191"/>
    </source>
</evidence>